<sequence length="101" mass="11335">MQRAISVTFLAALLSLSLVSIALAEVDLEPKDKTFCIGVKCLTVAQMRCKDWTMGVCCPMCLLDEEDRCVSPFKEMPTLARKCKEGLRCHKKSGRCVKDQY</sequence>
<dbReference type="GeneID" id="106013550"/>
<gene>
    <name evidence="3" type="primary">LOC106013550</name>
</gene>
<feature type="chain" id="PRO_5047079199" evidence="1">
    <location>
        <begin position="25"/>
        <end position="101"/>
    </location>
</feature>
<evidence type="ECO:0000256" key="1">
    <source>
        <dbReference type="SAM" id="SignalP"/>
    </source>
</evidence>
<name>A0ABM1ACE4_APLCA</name>
<dbReference type="Proteomes" id="UP000694888">
    <property type="component" value="Unplaced"/>
</dbReference>
<protein>
    <submittedName>
        <fullName evidence="3">Uncharacterized protein LOC106013550</fullName>
    </submittedName>
</protein>
<proteinExistence type="predicted"/>
<accession>A0ABM1ACE4</accession>
<dbReference type="RefSeq" id="XP_012945028.1">
    <property type="nucleotide sequence ID" value="XM_013089574.2"/>
</dbReference>
<evidence type="ECO:0000313" key="3">
    <source>
        <dbReference type="RefSeq" id="XP_012945028.1"/>
    </source>
</evidence>
<keyword evidence="2" id="KW-1185">Reference proteome</keyword>
<evidence type="ECO:0000313" key="2">
    <source>
        <dbReference type="Proteomes" id="UP000694888"/>
    </source>
</evidence>
<feature type="signal peptide" evidence="1">
    <location>
        <begin position="1"/>
        <end position="24"/>
    </location>
</feature>
<reference evidence="3" key="1">
    <citation type="submission" date="2025-08" db="UniProtKB">
        <authorList>
            <consortium name="RefSeq"/>
        </authorList>
    </citation>
    <scope>IDENTIFICATION</scope>
</reference>
<organism evidence="2 3">
    <name type="scientific">Aplysia californica</name>
    <name type="common">California sea hare</name>
    <dbReference type="NCBI Taxonomy" id="6500"/>
    <lineage>
        <taxon>Eukaryota</taxon>
        <taxon>Metazoa</taxon>
        <taxon>Spiralia</taxon>
        <taxon>Lophotrochozoa</taxon>
        <taxon>Mollusca</taxon>
        <taxon>Gastropoda</taxon>
        <taxon>Heterobranchia</taxon>
        <taxon>Euthyneura</taxon>
        <taxon>Tectipleura</taxon>
        <taxon>Aplysiida</taxon>
        <taxon>Aplysioidea</taxon>
        <taxon>Aplysiidae</taxon>
        <taxon>Aplysia</taxon>
    </lineage>
</organism>
<keyword evidence="1" id="KW-0732">Signal</keyword>